<name>A0A813MN62_9BILA</name>
<keyword evidence="3" id="KW-1185">Reference proteome</keyword>
<dbReference type="AlphaFoldDB" id="A0A813MN62"/>
<dbReference type="GO" id="GO:0016255">
    <property type="term" value="P:attachment of GPI anchor to protein"/>
    <property type="evidence" value="ECO:0007669"/>
    <property type="project" value="TreeGrafter"/>
</dbReference>
<dbReference type="PANTHER" id="PTHR13304">
    <property type="entry name" value="GLYCOSYLPHOSPHATIDYLINOSITOL ANCHOR ATTACHMENT 1 PROTEIN"/>
    <property type="match status" value="1"/>
</dbReference>
<dbReference type="Pfam" id="PF04114">
    <property type="entry name" value="Gaa1"/>
    <property type="match status" value="1"/>
</dbReference>
<organism evidence="2 3">
    <name type="scientific">Brachionus calyciflorus</name>
    <dbReference type="NCBI Taxonomy" id="104777"/>
    <lineage>
        <taxon>Eukaryota</taxon>
        <taxon>Metazoa</taxon>
        <taxon>Spiralia</taxon>
        <taxon>Gnathifera</taxon>
        <taxon>Rotifera</taxon>
        <taxon>Eurotatoria</taxon>
        <taxon>Monogononta</taxon>
        <taxon>Pseudotrocha</taxon>
        <taxon>Ploima</taxon>
        <taxon>Brachionidae</taxon>
        <taxon>Brachionus</taxon>
    </lineage>
</organism>
<proteinExistence type="predicted"/>
<feature type="transmembrane region" description="Helical" evidence="1">
    <location>
        <begin position="481"/>
        <end position="500"/>
    </location>
</feature>
<reference evidence="2" key="1">
    <citation type="submission" date="2021-02" db="EMBL/GenBank/DDBJ databases">
        <authorList>
            <person name="Nowell W R."/>
        </authorList>
    </citation>
    <scope>NUCLEOTIDE SEQUENCE</scope>
    <source>
        <strain evidence="2">Ploen Becks lab</strain>
    </source>
</reference>
<feature type="transmembrane region" description="Helical" evidence="1">
    <location>
        <begin position="520"/>
        <end position="546"/>
    </location>
</feature>
<feature type="transmembrane region" description="Helical" evidence="1">
    <location>
        <begin position="450"/>
        <end position="469"/>
    </location>
</feature>
<dbReference type="PIRSF" id="PIRSF036762">
    <property type="entry name" value="GAA1"/>
    <property type="match status" value="1"/>
</dbReference>
<dbReference type="GO" id="GO:0042765">
    <property type="term" value="C:GPI-anchor transamidase complex"/>
    <property type="evidence" value="ECO:0007669"/>
    <property type="project" value="InterPro"/>
</dbReference>
<evidence type="ECO:0000313" key="2">
    <source>
        <dbReference type="EMBL" id="CAF0726519.1"/>
    </source>
</evidence>
<feature type="transmembrane region" description="Helical" evidence="1">
    <location>
        <begin position="405"/>
        <end position="422"/>
    </location>
</feature>
<dbReference type="OrthoDB" id="445301at2759"/>
<evidence type="ECO:0000313" key="3">
    <source>
        <dbReference type="Proteomes" id="UP000663879"/>
    </source>
</evidence>
<evidence type="ECO:0000256" key="1">
    <source>
        <dbReference type="SAM" id="Phobius"/>
    </source>
</evidence>
<keyword evidence="1" id="KW-0472">Membrane</keyword>
<dbReference type="InterPro" id="IPR007246">
    <property type="entry name" value="Gaa1"/>
</dbReference>
<feature type="transmembrane region" description="Helical" evidence="1">
    <location>
        <begin position="624"/>
        <end position="644"/>
    </location>
</feature>
<sequence length="647" mass="73955">MSLLNGDSDKKLKLYEPLEKFGPLLSLVGFIAGVVYFCLLPHQLLVHGTYISENALLPGLVSSDIFSTDAIFNFYDYLKNNYETNGGKNYNADLIHHIFSNQLKIESYTQSFNLSYPFYASQDENMVKTGKNVYGFGRAQRADGTESIVVSAPLFLTGKKNKQTPNLFGVAQLFILADLAKNRPYWAKDLIFVVTDMGQIGMQAWINSYFETESEFIKGENLKTRGGSIQAALNLEFKDINNINKLEMKLEGANGKLPNLDLFNTIIRICKSLQFQCSLESEISENNEYHYYYNKAPVQHIPGILNTINMMFKQSTGVPNSLNGYFINHRIEALTISGSRIASEKNSKRSHQKQNVLSTIRIIESTLRSVNNLLERFHQSFFFYLLSSSHHYISIGMYMPSFGLLILPVLIKVLTLWFSIFLKKDSNDEKSTELSSSIMLNLFKSIIPKFLVSGVFGIVLYFGTSYFLMFGKKMNLSAKDALINSYIAVMVNILGMPIILKTLSTRKEHRNETSEKLKKLLVLLSLTIFVGTVSLLNFSLSFFIAIFYSPISLLAVQDFSNKFLRLLQQIALVLSCPLIYFSFLYLAYLNFYENFNILRNYDQMFQLLSEKFYDFVLLSKISSIWTYDMINLFLVPIWSALWLISFN</sequence>
<keyword evidence="1" id="KW-0812">Transmembrane</keyword>
<dbReference type="PANTHER" id="PTHR13304:SF0">
    <property type="entry name" value="GLYCOSYLPHOSPHATIDYLINOSITOL ANCHOR ATTACHMENT 1 PROTEIN"/>
    <property type="match status" value="1"/>
</dbReference>
<feature type="transmembrane region" description="Helical" evidence="1">
    <location>
        <begin position="20"/>
        <end position="40"/>
    </location>
</feature>
<gene>
    <name evidence="2" type="ORF">OXX778_LOCUS2551</name>
</gene>
<keyword evidence="1" id="KW-1133">Transmembrane helix</keyword>
<evidence type="ECO:0008006" key="4">
    <source>
        <dbReference type="Google" id="ProtNLM"/>
    </source>
</evidence>
<accession>A0A813MN62</accession>
<protein>
    <recommendedName>
        <fullName evidence="4">Glycosylphosphatidylinositol anchor attachment 1</fullName>
    </recommendedName>
</protein>
<comment type="caution">
    <text evidence="2">The sequence shown here is derived from an EMBL/GenBank/DDBJ whole genome shotgun (WGS) entry which is preliminary data.</text>
</comment>
<dbReference type="EMBL" id="CAJNOC010000202">
    <property type="protein sequence ID" value="CAF0726519.1"/>
    <property type="molecule type" value="Genomic_DNA"/>
</dbReference>
<feature type="transmembrane region" description="Helical" evidence="1">
    <location>
        <begin position="566"/>
        <end position="589"/>
    </location>
</feature>
<dbReference type="Proteomes" id="UP000663879">
    <property type="component" value="Unassembled WGS sequence"/>
</dbReference>